<dbReference type="InterPro" id="IPR010497">
    <property type="entry name" value="Epoxide_hydro_N"/>
</dbReference>
<gene>
    <name evidence="6" type="ORF">BN1047_02264</name>
</gene>
<dbReference type="PRINTS" id="PR00412">
    <property type="entry name" value="EPOXHYDRLASE"/>
</dbReference>
<feature type="active site" description="Nucleophile" evidence="4">
    <location>
        <position position="181"/>
    </location>
</feature>
<dbReference type="AlphaFoldDB" id="A0AAV2WK96"/>
<dbReference type="PANTHER" id="PTHR21661">
    <property type="entry name" value="EPOXIDE HYDROLASE 1-RELATED"/>
    <property type="match status" value="1"/>
</dbReference>
<comment type="similarity">
    <text evidence="1">Belongs to the peptidase S33 family.</text>
</comment>
<sequence length="381" mass="42764">MTGMTDVHPFRIDVSDQALQDLHRRLTETRWPDPECVDDWSQGIPLAYTRELAAYWADGYDWRARERALNRFAQFRSVIDGLDIHFIHQRSPHADALPLIITHGWPGSIVEFAKIIEPLTDPTAHGGRAEDAFHVVCPSLPGYGFSGKPTTTGWGVERIALAWDALMQRLGYPTYGAQGGDWGAAVTTQIGRNGLGCTAIHTNMAIGKPTEASLANPSEDDQRAFAAMKHYRKWESGYSKQQSTRPQTIGYGLVDSPVALLAWIVEKFWSWSDCDGHPENVFSRDELLDNVMLYWIGGTGASAARLYWESFAAFGPREPVRVPTGVAEFPKEILRSPRAWCEAHYNITRWTTMPRGGHFAAFEQPELLVEDVRAFFRTVRG</sequence>
<proteinExistence type="inferred from homology"/>
<dbReference type="Gene3D" id="3.40.50.1820">
    <property type="entry name" value="alpha/beta hydrolase"/>
    <property type="match status" value="1"/>
</dbReference>
<reference evidence="6" key="2">
    <citation type="submission" date="2015-09" db="EMBL/GenBank/DDBJ databases">
        <title>Draft genome sequence of Mycobacterium neoaurum DSM 44074.</title>
        <authorList>
            <person name="Croce O."/>
            <person name="Robert C."/>
            <person name="Raoult D."/>
            <person name="Drancourt M."/>
        </authorList>
    </citation>
    <scope>NUCLEOTIDE SEQUENCE</scope>
    <source>
        <strain evidence="6">DSM 44074</strain>
    </source>
</reference>
<evidence type="ECO:0000256" key="1">
    <source>
        <dbReference type="ARBA" id="ARBA00010088"/>
    </source>
</evidence>
<evidence type="ECO:0000259" key="5">
    <source>
        <dbReference type="Pfam" id="PF06441"/>
    </source>
</evidence>
<feature type="active site" description="Proton acceptor" evidence="4">
    <location>
        <position position="358"/>
    </location>
</feature>
<evidence type="ECO:0000313" key="6">
    <source>
        <dbReference type="EMBL" id="CDQ44386.1"/>
    </source>
</evidence>
<name>A0AAV2WK96_MYCNE</name>
<dbReference type="PIRSF" id="PIRSF001112">
    <property type="entry name" value="Epoxide_hydrolase"/>
    <property type="match status" value="1"/>
</dbReference>
<dbReference type="InterPro" id="IPR000639">
    <property type="entry name" value="Epox_hydrolase-like"/>
</dbReference>
<feature type="active site" description="Proton donor" evidence="4">
    <location>
        <position position="307"/>
    </location>
</feature>
<dbReference type="GO" id="GO:0097176">
    <property type="term" value="P:epoxide metabolic process"/>
    <property type="evidence" value="ECO:0007669"/>
    <property type="project" value="TreeGrafter"/>
</dbReference>
<dbReference type="Proteomes" id="UP000028864">
    <property type="component" value="Unassembled WGS sequence"/>
</dbReference>
<dbReference type="GO" id="GO:0004301">
    <property type="term" value="F:epoxide hydrolase activity"/>
    <property type="evidence" value="ECO:0007669"/>
    <property type="project" value="TreeGrafter"/>
</dbReference>
<evidence type="ECO:0000256" key="3">
    <source>
        <dbReference type="ARBA" id="ARBA00022801"/>
    </source>
</evidence>
<dbReference type="PANTHER" id="PTHR21661:SF35">
    <property type="entry name" value="EPOXIDE HYDROLASE"/>
    <property type="match status" value="1"/>
</dbReference>
<evidence type="ECO:0000256" key="2">
    <source>
        <dbReference type="ARBA" id="ARBA00022797"/>
    </source>
</evidence>
<accession>A0AAV2WK96</accession>
<organism evidence="6 7">
    <name type="scientific">Mycolicibacterium neoaurum</name>
    <name type="common">Mycobacterium neoaurum</name>
    <dbReference type="NCBI Taxonomy" id="1795"/>
    <lineage>
        <taxon>Bacteria</taxon>
        <taxon>Bacillati</taxon>
        <taxon>Actinomycetota</taxon>
        <taxon>Actinomycetes</taxon>
        <taxon>Mycobacteriales</taxon>
        <taxon>Mycobacteriaceae</taxon>
        <taxon>Mycolicibacterium</taxon>
    </lineage>
</organism>
<evidence type="ECO:0000256" key="4">
    <source>
        <dbReference type="PIRSR" id="PIRSR001112-1"/>
    </source>
</evidence>
<dbReference type="InterPro" id="IPR016292">
    <property type="entry name" value="Epoxide_hydrolase"/>
</dbReference>
<dbReference type="InterPro" id="IPR029058">
    <property type="entry name" value="AB_hydrolase_fold"/>
</dbReference>
<reference evidence="6" key="1">
    <citation type="submission" date="2014-05" db="EMBL/GenBank/DDBJ databases">
        <authorList>
            <person name="Urmite Genomes"/>
        </authorList>
    </citation>
    <scope>NUCLEOTIDE SEQUENCE</scope>
    <source>
        <strain evidence="6">DSM 44074</strain>
    </source>
</reference>
<dbReference type="SUPFAM" id="SSF53474">
    <property type="entry name" value="alpha/beta-Hydrolases"/>
    <property type="match status" value="1"/>
</dbReference>
<keyword evidence="2" id="KW-0058">Aromatic hydrocarbons catabolism</keyword>
<dbReference type="EMBL" id="LK021338">
    <property type="protein sequence ID" value="CDQ44386.1"/>
    <property type="molecule type" value="Genomic_DNA"/>
</dbReference>
<keyword evidence="3 6" id="KW-0378">Hydrolase</keyword>
<evidence type="ECO:0000313" key="7">
    <source>
        <dbReference type="Proteomes" id="UP000028864"/>
    </source>
</evidence>
<protein>
    <submittedName>
        <fullName evidence="6">Hydrolase</fullName>
    </submittedName>
</protein>
<feature type="domain" description="Epoxide hydrolase N-terminal" evidence="5">
    <location>
        <begin position="7"/>
        <end position="112"/>
    </location>
</feature>
<dbReference type="Pfam" id="PF06441">
    <property type="entry name" value="EHN"/>
    <property type="match status" value="1"/>
</dbReference>